<evidence type="ECO:0000256" key="4">
    <source>
        <dbReference type="ARBA" id="ARBA00022448"/>
    </source>
</evidence>
<evidence type="ECO:0000256" key="6">
    <source>
        <dbReference type="ARBA" id="ARBA00022927"/>
    </source>
</evidence>
<evidence type="ECO:0000256" key="1">
    <source>
        <dbReference type="ARBA" id="ARBA00004141"/>
    </source>
</evidence>
<organism evidence="15 16">
    <name type="scientific">Drosophila navojoa</name>
    <name type="common">Fruit fly</name>
    <dbReference type="NCBI Taxonomy" id="7232"/>
    <lineage>
        <taxon>Eukaryota</taxon>
        <taxon>Metazoa</taxon>
        <taxon>Ecdysozoa</taxon>
        <taxon>Arthropoda</taxon>
        <taxon>Hexapoda</taxon>
        <taxon>Insecta</taxon>
        <taxon>Pterygota</taxon>
        <taxon>Neoptera</taxon>
        <taxon>Endopterygota</taxon>
        <taxon>Diptera</taxon>
        <taxon>Brachycera</taxon>
        <taxon>Muscomorpha</taxon>
        <taxon>Ephydroidea</taxon>
        <taxon>Drosophilidae</taxon>
        <taxon>Drosophila</taxon>
    </lineage>
</organism>
<dbReference type="GO" id="GO:0017056">
    <property type="term" value="F:structural constituent of nuclear pore"/>
    <property type="evidence" value="ECO:0007669"/>
    <property type="project" value="InterPro"/>
</dbReference>
<proteinExistence type="inferred from homology"/>
<reference evidence="15 16" key="1">
    <citation type="journal article" date="2019" name="J. Hered.">
        <title>An Improved Genome Assembly for Drosophila navojoa, the Basal Species in the mojavensis Cluster.</title>
        <authorList>
            <person name="Vanderlinde T."/>
            <person name="Dupim E.G."/>
            <person name="Nazario-Yepiz N.O."/>
            <person name="Carvalho A.B."/>
        </authorList>
    </citation>
    <scope>NUCLEOTIDE SEQUENCE [LARGE SCALE GENOMIC DNA]</scope>
    <source>
        <strain evidence="15">Navoj_Jal97</strain>
        <tissue evidence="15">Whole organism</tissue>
    </source>
</reference>
<feature type="transmembrane region" description="Helical" evidence="13">
    <location>
        <begin position="296"/>
        <end position="318"/>
    </location>
</feature>
<evidence type="ECO:0000256" key="8">
    <source>
        <dbReference type="ARBA" id="ARBA00023033"/>
    </source>
</evidence>
<dbReference type="Gene3D" id="1.20.1250.20">
    <property type="entry name" value="MFS general substrate transporter like domains"/>
    <property type="match status" value="2"/>
</dbReference>
<feature type="transmembrane region" description="Helical" evidence="13">
    <location>
        <begin position="360"/>
        <end position="377"/>
    </location>
</feature>
<dbReference type="PANTHER" id="PTHR13257:SF0">
    <property type="entry name" value="NUCLEAR PORE COMPLEX PROTEIN NUP88"/>
    <property type="match status" value="1"/>
</dbReference>
<keyword evidence="8" id="KW-0503">Monooxygenase</keyword>
<dbReference type="GO" id="GO:0005643">
    <property type="term" value="C:nuclear pore"/>
    <property type="evidence" value="ECO:0007669"/>
    <property type="project" value="UniProtKB-SubCell"/>
</dbReference>
<evidence type="ECO:0000313" key="16">
    <source>
        <dbReference type="Proteomes" id="UP000295192"/>
    </source>
</evidence>
<dbReference type="InterPro" id="IPR011701">
    <property type="entry name" value="MFS"/>
</dbReference>
<evidence type="ECO:0000256" key="3">
    <source>
        <dbReference type="ARBA" id="ARBA00010617"/>
    </source>
</evidence>
<dbReference type="GO" id="GO:0020037">
    <property type="term" value="F:heme binding"/>
    <property type="evidence" value="ECO:0007669"/>
    <property type="project" value="InterPro"/>
</dbReference>
<evidence type="ECO:0000256" key="7">
    <source>
        <dbReference type="ARBA" id="ARBA00023010"/>
    </source>
</evidence>
<dbReference type="GO" id="GO:0000055">
    <property type="term" value="P:ribosomal large subunit export from nucleus"/>
    <property type="evidence" value="ECO:0007669"/>
    <property type="project" value="InterPro"/>
</dbReference>
<dbReference type="GO" id="GO:0022857">
    <property type="term" value="F:transmembrane transporter activity"/>
    <property type="evidence" value="ECO:0007669"/>
    <property type="project" value="InterPro"/>
</dbReference>
<feature type="transmembrane region" description="Helical" evidence="13">
    <location>
        <begin position="147"/>
        <end position="166"/>
    </location>
</feature>
<dbReference type="PROSITE" id="PS50850">
    <property type="entry name" value="MFS"/>
    <property type="match status" value="1"/>
</dbReference>
<dbReference type="Pfam" id="PF00067">
    <property type="entry name" value="p450"/>
    <property type="match status" value="2"/>
</dbReference>
<dbReference type="FunFam" id="1.20.1250.20:FF:000413">
    <property type="entry name" value="Karmoisin, isoform B"/>
    <property type="match status" value="1"/>
</dbReference>
<feature type="transmembrane region" description="Helical" evidence="13">
    <location>
        <begin position="122"/>
        <end position="140"/>
    </location>
</feature>
<evidence type="ECO:0000256" key="11">
    <source>
        <dbReference type="SAM" id="Coils"/>
    </source>
</evidence>
<feature type="region of interest" description="Disordered" evidence="12">
    <location>
        <begin position="534"/>
        <end position="553"/>
    </location>
</feature>
<keyword evidence="9" id="KW-0906">Nuclear pore complex</keyword>
<keyword evidence="13" id="KW-0812">Transmembrane</keyword>
<dbReference type="OMA" id="ESCAIMI"/>
<feature type="transmembrane region" description="Helical" evidence="13">
    <location>
        <begin position="207"/>
        <end position="225"/>
    </location>
</feature>
<evidence type="ECO:0000259" key="14">
    <source>
        <dbReference type="PROSITE" id="PS50850"/>
    </source>
</evidence>
<evidence type="ECO:0000256" key="2">
    <source>
        <dbReference type="ARBA" id="ARBA00004567"/>
    </source>
</evidence>
<dbReference type="GO" id="GO:0005506">
    <property type="term" value="F:iron ion binding"/>
    <property type="evidence" value="ECO:0007669"/>
    <property type="project" value="InterPro"/>
</dbReference>
<evidence type="ECO:0000256" key="9">
    <source>
        <dbReference type="ARBA" id="ARBA00023132"/>
    </source>
</evidence>
<feature type="domain" description="Major facilitator superfamily (MFS) profile" evidence="14">
    <location>
        <begin position="78"/>
        <end position="475"/>
    </location>
</feature>
<dbReference type="Pfam" id="PF10168">
    <property type="entry name" value="Nup88"/>
    <property type="match status" value="1"/>
</dbReference>
<keyword evidence="5" id="KW-0509">mRNA transport</keyword>
<dbReference type="InterPro" id="IPR020846">
    <property type="entry name" value="MFS_dom"/>
</dbReference>
<feature type="transmembrane region" description="Helical" evidence="13">
    <location>
        <begin position="383"/>
        <end position="409"/>
    </location>
</feature>
<comment type="subcellular location">
    <subcellularLocation>
        <location evidence="1">Membrane</location>
        <topology evidence="1">Multi-pass membrane protein</topology>
    </subcellularLocation>
    <subcellularLocation>
        <location evidence="2">Nucleus</location>
        <location evidence="2">Nuclear pore complex</location>
    </subcellularLocation>
</comment>
<dbReference type="InterPro" id="IPR036396">
    <property type="entry name" value="Cyt_P450_sf"/>
</dbReference>
<comment type="similarity">
    <text evidence="3">Belongs to the cytochrome P450 family.</text>
</comment>
<dbReference type="SUPFAM" id="SSF103473">
    <property type="entry name" value="MFS general substrate transporter"/>
    <property type="match status" value="1"/>
</dbReference>
<dbReference type="GO" id="GO:0006406">
    <property type="term" value="P:mRNA export from nucleus"/>
    <property type="evidence" value="ECO:0007669"/>
    <property type="project" value="TreeGrafter"/>
</dbReference>
<keyword evidence="4" id="KW-0813">Transport</keyword>
<dbReference type="GO" id="GO:0016020">
    <property type="term" value="C:membrane"/>
    <property type="evidence" value="ECO:0007669"/>
    <property type="project" value="UniProtKB-SubCell"/>
</dbReference>
<evidence type="ECO:0000256" key="10">
    <source>
        <dbReference type="ARBA" id="ARBA00023242"/>
    </source>
</evidence>
<feature type="transmembrane region" description="Helical" evidence="13">
    <location>
        <begin position="245"/>
        <end position="263"/>
    </location>
</feature>
<comment type="caution">
    <text evidence="15">The sequence shown here is derived from an EMBL/GenBank/DDBJ whole genome shotgun (WGS) entry which is preliminary data.</text>
</comment>
<feature type="transmembrane region" description="Helical" evidence="13">
    <location>
        <begin position="79"/>
        <end position="102"/>
    </location>
</feature>
<dbReference type="Proteomes" id="UP000295192">
    <property type="component" value="Unassembled WGS sequence"/>
</dbReference>
<keyword evidence="7" id="KW-0811">Translocation</keyword>
<evidence type="ECO:0000256" key="5">
    <source>
        <dbReference type="ARBA" id="ARBA00022816"/>
    </source>
</evidence>
<sequence>MAAMAENEPLDGSVSQPNGRIISAEERANGHALKTSNGQVHRAASNGKIQANGNQQHIEAPCCRDIHGKEPPDGGARAWLVMVSAFLCNGVIFGLINTYGVLHKLLTERLTAQGDAEANSKAALVGSLAIGTTFFLSPVAGCLTDKIGLRLTTFIGGMLASGGLLLSSFSTDNINSLYFTYGIMFGLGGALAYTPTLAILGHYFKRYLGKVSGFVTAGSSVFTVILPPGLDWLLGSYGLEATLRIMSLMAAFIIVCSFVYKPLHLPLHVPKKIGRSRLAVLMRSVINVEIWKRKRYVIWALCVPLALFGYFVPYVHMMKFVEASFPGRDVNLPVMCIGVTSGIGRLIFGVIADMPGVNRMYLQQLSLVCIGLVTLLLPLTSSYVLLVTFALVMGLFDGCFISLLGPIAYEICGPSGATQAIGFLLGLCSLPLTIGPPVAGMIFERTGSYTLPFILAGLPPLLGSSMLFLMRCVKDEGVAKATNGVAGQKNGDIENSSNGDYRLSAVKSSAPLMGPSENGASNGYAVTNGSASAAKSIGSTEHPNGLNGHANGHVDVTDSTTDVQLVGRSATNQGSLSGTEYLNMLTWQLWGALLLVLWLYFLWSRRRFYLLTLKIPGPLGYPIVGMAHKLIRRENVLNAIGFYLDKHGPTIFSWLGPIPFLIVADPQTIQDIFTSPHCVNKGIIYKAVDDGAGVGLFSLTDPRWSVHRKMLNPTFGHKVLLSFLPIFNYETGTLLKQLDTLVDDGEKDLIPLLQAFTIGIATQVGDTANQLPSDKNIFLNLATDLLKRGVFTWKNVEDESSVIVFGAFETTANTVAYTLMLLAMFPMYQEKAFEEIQTLFPDSGDFDVTYEDTQQMVYLDLILNESMRVMPPVPIVSRQTSEDLLLSNGVVVPKGVQIAIDIFYLHRSKKIWGEDAETFNPDHFLPHNLQNKHPYAYIPFTKGIRNCIDVLELNKTELFTKIRTVLPIVTQTQNLLDCKDDLLYAWNSVDSCLLVTNWRVALLQAEPKRAKISYQTLIPSNAVGLQVDRIVVSNEGSLVALCGPRNVTILEVPRRSGPDGYLMDGKEQITCRSYNLDVLLFQNNPQLEVCQVRWHPDSVSDSTLLVLLSNNTMRVYNHAKLRHVWKVGPYTVNKGANTSLSDFGETSIDFDIAPAVKSSAPASDETTKNSTLNSTKTPKEKVEWPIVILRENGNVYVLLTGIDSDVTRLQGPITITPQTSSNYGIESCALLIIPSLPPTVIIAESTGRLHHALLLEAETTERSFNDADDGLLIEPSQWTLHVTETVELELGLSASATNGTGNGYSCPIHLKRDVVNEMRYFAYHNAGLHIVTVKFISELQRFLDSEVEDNQLVLSTPSCAEYILCTKFDFSDRINPVIGIALMQMPSGLVLLLGSGQVISLKLVIDAQLLMTSKKEVQLTATNAALGEQGADPSFADKIKSMLQRTVNQPILADKMASSSAHERYELLNQAVEVLRTQYLKRHELVRAEFAKHIKCIKLQKQQQLQEIQSLENEREIISERAHKLAERFEEISDNQELLVRRCQKLMQLANSVLPNSIVAEREFAQEVGRIDKATKAIAAALDTAKKTYNKQRYHIAKSQGTNASNAYQLPERQQRTITEILTQLSSEIDRQISDVKRINKIVGL</sequence>
<dbReference type="Gene3D" id="1.10.630.10">
    <property type="entry name" value="Cytochrome P450"/>
    <property type="match status" value="2"/>
</dbReference>
<dbReference type="InterPro" id="IPR037700">
    <property type="entry name" value="NUP88/NUP82"/>
</dbReference>
<protein>
    <recommendedName>
        <fullName evidence="14">Major facilitator superfamily (MFS) profile domain-containing protein</fullName>
    </recommendedName>
</protein>
<evidence type="ECO:0000313" key="15">
    <source>
        <dbReference type="EMBL" id="TDG50069.1"/>
    </source>
</evidence>
<dbReference type="InterPro" id="IPR019321">
    <property type="entry name" value="Nucleoporin_Nup88"/>
</dbReference>
<keyword evidence="11" id="KW-0175">Coiled coil</keyword>
<dbReference type="InterPro" id="IPR036259">
    <property type="entry name" value="MFS_trans_sf"/>
</dbReference>
<dbReference type="Pfam" id="PF07690">
    <property type="entry name" value="MFS_1"/>
    <property type="match status" value="1"/>
</dbReference>
<feature type="transmembrane region" description="Helical" evidence="13">
    <location>
        <begin position="421"/>
        <end position="443"/>
    </location>
</feature>
<feature type="transmembrane region" description="Helical" evidence="13">
    <location>
        <begin position="449"/>
        <end position="470"/>
    </location>
</feature>
<name>A0A484BMM6_DRONA</name>
<keyword evidence="6" id="KW-0653">Protein transport</keyword>
<keyword evidence="13" id="KW-0472">Membrane</keyword>
<dbReference type="SUPFAM" id="SSF48264">
    <property type="entry name" value="Cytochrome P450"/>
    <property type="match status" value="1"/>
</dbReference>
<keyword evidence="10" id="KW-0539">Nucleus</keyword>
<dbReference type="GO" id="GO:0016705">
    <property type="term" value="F:oxidoreductase activity, acting on paired donors, with incorporation or reduction of molecular oxygen"/>
    <property type="evidence" value="ECO:0007669"/>
    <property type="project" value="InterPro"/>
</dbReference>
<feature type="transmembrane region" description="Helical" evidence="13">
    <location>
        <begin position="585"/>
        <end position="603"/>
    </location>
</feature>
<gene>
    <name evidence="15" type="ORF">AWZ03_003579</name>
</gene>
<evidence type="ECO:0000256" key="12">
    <source>
        <dbReference type="SAM" id="MobiDB-lite"/>
    </source>
</evidence>
<accession>A0A484BMM6</accession>
<keyword evidence="8" id="KW-0560">Oxidoreductase</keyword>
<feature type="coiled-coil region" evidence="11">
    <location>
        <begin position="1494"/>
        <end position="1528"/>
    </location>
</feature>
<dbReference type="GO" id="GO:0000056">
    <property type="term" value="P:ribosomal small subunit export from nucleus"/>
    <property type="evidence" value="ECO:0007669"/>
    <property type="project" value="InterPro"/>
</dbReference>
<dbReference type="STRING" id="7232.A0A484BMM6"/>
<dbReference type="GO" id="GO:0006606">
    <property type="term" value="P:protein import into nucleus"/>
    <property type="evidence" value="ECO:0007669"/>
    <property type="project" value="TreeGrafter"/>
</dbReference>
<dbReference type="CDD" id="cd17420">
    <property type="entry name" value="MFS_MCT8_10"/>
    <property type="match status" value="1"/>
</dbReference>
<dbReference type="OrthoDB" id="341482at2759"/>
<dbReference type="GO" id="GO:0004497">
    <property type="term" value="F:monooxygenase activity"/>
    <property type="evidence" value="ECO:0007669"/>
    <property type="project" value="UniProtKB-KW"/>
</dbReference>
<feature type="transmembrane region" description="Helical" evidence="13">
    <location>
        <begin position="178"/>
        <end position="200"/>
    </location>
</feature>
<dbReference type="InterPro" id="IPR001128">
    <property type="entry name" value="Cyt_P450"/>
</dbReference>
<dbReference type="EMBL" id="LSRL02000018">
    <property type="protein sequence ID" value="TDG50069.1"/>
    <property type="molecule type" value="Genomic_DNA"/>
</dbReference>
<keyword evidence="13" id="KW-1133">Transmembrane helix</keyword>
<keyword evidence="16" id="KW-1185">Reference proteome</keyword>
<dbReference type="PANTHER" id="PTHR13257">
    <property type="entry name" value="NUCLEOPORIN NUP84-RELATED"/>
    <property type="match status" value="1"/>
</dbReference>
<evidence type="ECO:0000256" key="13">
    <source>
        <dbReference type="SAM" id="Phobius"/>
    </source>
</evidence>
<feature type="transmembrane region" description="Helical" evidence="13">
    <location>
        <begin position="330"/>
        <end position="348"/>
    </location>
</feature>